<gene>
    <name evidence="1" type="ORF">KIH73_03830</name>
</gene>
<name>A0ABS6W9U3_9BIFI</name>
<evidence type="ECO:0000313" key="2">
    <source>
        <dbReference type="Proteomes" id="UP000812844"/>
    </source>
</evidence>
<evidence type="ECO:0000313" key="1">
    <source>
        <dbReference type="EMBL" id="MBW3082517.1"/>
    </source>
</evidence>
<dbReference type="RefSeq" id="WP_219080726.1">
    <property type="nucleotide sequence ID" value="NZ_JAHBBD010000006.1"/>
</dbReference>
<sequence>MADDAIGRTVTVTVDRPLGSRHPEHADLVYPVNYGYVEGVPAADGDDQDAYILGVDEPVGAFAGRVIAVIHRFDDVEEKWVVAPEGMSYTPDEIARQVWFQERFFDTEIRMG</sequence>
<reference evidence="1 2" key="1">
    <citation type="submission" date="2021-05" db="EMBL/GenBank/DDBJ databases">
        <title>Phylogenetic classification of ten novel species belonging to the genus Bifidobacterium comprising B. colchicus sp. nov., B. abeli sp. nov., B. bicoloris sp. nov., B. guerezis sp. nov., B. rosaliae sp. nov., B. santillanensis sp. nov., B. argentati sp. nov., B. amazzoni sp. nov., B. pluviali sp. nov., and B. pinnaculum sp. nov.</title>
        <authorList>
            <person name="Lugli G.A."/>
            <person name="Ruiz Garcia L."/>
            <person name="Margolles A."/>
            <person name="Ventura M."/>
        </authorList>
    </citation>
    <scope>NUCLEOTIDE SEQUENCE [LARGE SCALE GENOMIC DNA]</scope>
    <source>
        <strain evidence="1 2">6T3</strain>
    </source>
</reference>
<organism evidence="1 2">
    <name type="scientific">Bifidobacterium phasiani</name>
    <dbReference type="NCBI Taxonomy" id="2834431"/>
    <lineage>
        <taxon>Bacteria</taxon>
        <taxon>Bacillati</taxon>
        <taxon>Actinomycetota</taxon>
        <taxon>Actinomycetes</taxon>
        <taxon>Bifidobacteriales</taxon>
        <taxon>Bifidobacteriaceae</taxon>
        <taxon>Bifidobacterium</taxon>
    </lineage>
</organism>
<evidence type="ECO:0008006" key="3">
    <source>
        <dbReference type="Google" id="ProtNLM"/>
    </source>
</evidence>
<dbReference type="EMBL" id="JAHBBD010000006">
    <property type="protein sequence ID" value="MBW3082517.1"/>
    <property type="molecule type" value="Genomic_DNA"/>
</dbReference>
<dbReference type="Proteomes" id="UP000812844">
    <property type="component" value="Unassembled WGS sequence"/>
</dbReference>
<comment type="caution">
    <text evidence="1">The sequence shown here is derived from an EMBL/GenBank/DDBJ whole genome shotgun (WGS) entry which is preliminary data.</text>
</comment>
<keyword evidence="2" id="KW-1185">Reference proteome</keyword>
<protein>
    <recommendedName>
        <fullName evidence="3">Inorganic diphosphatase</fullName>
    </recommendedName>
</protein>
<proteinExistence type="predicted"/>
<accession>A0ABS6W9U3</accession>